<evidence type="ECO:0000313" key="5">
    <source>
        <dbReference type="Proteomes" id="UP000659388"/>
    </source>
</evidence>
<comment type="caution">
    <text evidence="4">The sequence shown here is derived from an EMBL/GenBank/DDBJ whole genome shotgun (WGS) entry which is preliminary data.</text>
</comment>
<dbReference type="InterPro" id="IPR012338">
    <property type="entry name" value="Beta-lactam/transpept-like"/>
</dbReference>
<dbReference type="Gene3D" id="3.40.710.10">
    <property type="entry name" value="DD-peptidase/beta-lactamase superfamily"/>
    <property type="match status" value="1"/>
</dbReference>
<feature type="chain" id="PRO_5037827340" evidence="1">
    <location>
        <begin position="20"/>
        <end position="541"/>
    </location>
</feature>
<feature type="signal peptide" evidence="1">
    <location>
        <begin position="1"/>
        <end position="19"/>
    </location>
</feature>
<organism evidence="4 5">
    <name type="scientific">Fulvivirga sediminis</name>
    <dbReference type="NCBI Taxonomy" id="2803949"/>
    <lineage>
        <taxon>Bacteria</taxon>
        <taxon>Pseudomonadati</taxon>
        <taxon>Bacteroidota</taxon>
        <taxon>Cytophagia</taxon>
        <taxon>Cytophagales</taxon>
        <taxon>Fulvivirgaceae</taxon>
        <taxon>Fulvivirga</taxon>
    </lineage>
</organism>
<dbReference type="PANTHER" id="PTHR46825:SF9">
    <property type="entry name" value="BETA-LACTAMASE-RELATED DOMAIN-CONTAINING PROTEIN"/>
    <property type="match status" value="1"/>
</dbReference>
<dbReference type="InterPro" id="IPR001466">
    <property type="entry name" value="Beta-lactam-related"/>
</dbReference>
<dbReference type="EMBL" id="JAESIY010000001">
    <property type="protein sequence ID" value="MBL3654873.1"/>
    <property type="molecule type" value="Genomic_DNA"/>
</dbReference>
<dbReference type="SUPFAM" id="SSF56601">
    <property type="entry name" value="beta-lactamase/transpeptidase-like"/>
    <property type="match status" value="1"/>
</dbReference>
<gene>
    <name evidence="4" type="ORF">JL102_01925</name>
</gene>
<evidence type="ECO:0000313" key="4">
    <source>
        <dbReference type="EMBL" id="MBL3654873.1"/>
    </source>
</evidence>
<dbReference type="PANTHER" id="PTHR46825">
    <property type="entry name" value="D-ALANYL-D-ALANINE-CARBOXYPEPTIDASE/ENDOPEPTIDASE AMPH"/>
    <property type="match status" value="1"/>
</dbReference>
<evidence type="ECO:0000256" key="1">
    <source>
        <dbReference type="SAM" id="SignalP"/>
    </source>
</evidence>
<dbReference type="RefSeq" id="WP_202241990.1">
    <property type="nucleotide sequence ID" value="NZ_JAESIY010000001.1"/>
</dbReference>
<dbReference type="InterPro" id="IPR050491">
    <property type="entry name" value="AmpC-like"/>
</dbReference>
<reference evidence="4" key="1">
    <citation type="submission" date="2021-01" db="EMBL/GenBank/DDBJ databases">
        <title>Fulvivirga kasyanovii gen. nov., sp nov., a novel member of the phylum Bacteroidetes isolated from seawater in a mussel farm.</title>
        <authorList>
            <person name="Zhao L.-H."/>
            <person name="Wang Z.-J."/>
        </authorList>
    </citation>
    <scope>NUCLEOTIDE SEQUENCE</scope>
    <source>
        <strain evidence="4">2943</strain>
    </source>
</reference>
<dbReference type="Pfam" id="PF00144">
    <property type="entry name" value="Beta-lactamase"/>
    <property type="match status" value="1"/>
</dbReference>
<dbReference type="Proteomes" id="UP000659388">
    <property type="component" value="Unassembled WGS sequence"/>
</dbReference>
<feature type="domain" description="Peptidase S12 Pab87-related C-terminal" evidence="3">
    <location>
        <begin position="363"/>
        <end position="447"/>
    </location>
</feature>
<keyword evidence="4" id="KW-0378">Hydrolase</keyword>
<name>A0A937F6H3_9BACT</name>
<dbReference type="AlphaFoldDB" id="A0A937F6H3"/>
<proteinExistence type="predicted"/>
<keyword evidence="1" id="KW-0732">Signal</keyword>
<accession>A0A937F6H3</accession>
<dbReference type="GO" id="GO:0016787">
    <property type="term" value="F:hydrolase activity"/>
    <property type="evidence" value="ECO:0007669"/>
    <property type="project" value="UniProtKB-KW"/>
</dbReference>
<protein>
    <submittedName>
        <fullName evidence="4">Serine hydrolase</fullName>
    </submittedName>
</protein>
<sequence>MKRSLIFILCHLLISHIYAQNPTQQADSLVDKIMPEKKFGLSVLLVEGDEVRYELTKGYADVESQTKVNDETIFRVGSITKQFTAVAVLTLVRQGKLSLEDPLIKFIPDFPKGDKVKIKHLLNHTSGIKNFTDDPDFLKQVSKRISTAEMVKHIQQLGYDFEPGEEYKYNNSAYYLLSYLIEEVSGDSYAHYLNEKLFKPAEMHRTGLYDNSEMYTNEAKGYSFEDEKFQDAINWDMTQAMGAGAIYSTAQDLVKWNKHLYGGKIIPHNLMDKALAPTKLNDGSDKEYGFGIAVSEYRGQQQYGHSGGLHGFLSYLAYFPELDAHIVVLSNCFPARYVVPANLAHELIDLFYSNQLEENTEIDVDKSNYPAYSGRYKLINGALMTITHEGDHLYTQLPGQQKFEIFPKGKDEFFLKAVQAELKFNWRGTEVASVNLKQNGMNMELTRFEERKGIELEQGAFSRFEGEYLMKGATVKVWSEADKYLFQVIGQPVFEILPRTANHFFMTDMDVEIMFDEGDPAPGATLYQAGMEFELERKSIK</sequence>
<dbReference type="InterPro" id="IPR021860">
    <property type="entry name" value="Peptidase_S12_Pab87-rel_C"/>
</dbReference>
<evidence type="ECO:0000259" key="2">
    <source>
        <dbReference type="Pfam" id="PF00144"/>
    </source>
</evidence>
<evidence type="ECO:0000259" key="3">
    <source>
        <dbReference type="Pfam" id="PF11954"/>
    </source>
</evidence>
<keyword evidence="5" id="KW-1185">Reference proteome</keyword>
<dbReference type="Pfam" id="PF11954">
    <property type="entry name" value="DUF3471"/>
    <property type="match status" value="1"/>
</dbReference>
<feature type="domain" description="Beta-lactamase-related" evidence="2">
    <location>
        <begin position="34"/>
        <end position="337"/>
    </location>
</feature>